<gene>
    <name evidence="2" type="ORF">LA76x_4895</name>
</gene>
<organism evidence="2 3">
    <name type="scientific">Lysobacter antibioticus</name>
    <dbReference type="NCBI Taxonomy" id="84531"/>
    <lineage>
        <taxon>Bacteria</taxon>
        <taxon>Pseudomonadati</taxon>
        <taxon>Pseudomonadota</taxon>
        <taxon>Gammaproteobacteria</taxon>
        <taxon>Lysobacterales</taxon>
        <taxon>Lysobacteraceae</taxon>
        <taxon>Lysobacter</taxon>
    </lineage>
</organism>
<evidence type="ECO:0000256" key="1">
    <source>
        <dbReference type="SAM" id="MobiDB-lite"/>
    </source>
</evidence>
<protein>
    <submittedName>
        <fullName evidence="2">Uncharacterized protein</fullName>
    </submittedName>
</protein>
<dbReference type="AlphaFoldDB" id="A0A0S2DSG5"/>
<dbReference type="PATRIC" id="fig|84531.7.peg.466"/>
<reference evidence="2 3" key="1">
    <citation type="journal article" date="2015" name="BMC Genomics">
        <title>Comparative genomics and metabolic profiling of the genus Lysobacter.</title>
        <authorList>
            <person name="de Bruijn I."/>
            <person name="Cheng X."/>
            <person name="de Jager V."/>
            <person name="Exposito R.G."/>
            <person name="Watrous J."/>
            <person name="Patel N."/>
            <person name="Postma J."/>
            <person name="Dorrestein P.C."/>
            <person name="Kobayashi D."/>
            <person name="Raaijmakers J.M."/>
        </authorList>
    </citation>
    <scope>NUCLEOTIDE SEQUENCE [LARGE SCALE GENOMIC DNA]</scope>
    <source>
        <strain evidence="2 3">76</strain>
    </source>
</reference>
<accession>A0A0S2DSG5</accession>
<proteinExistence type="predicted"/>
<dbReference type="KEGG" id="lab:LA76x_4895"/>
<dbReference type="EMBL" id="CP011129">
    <property type="protein sequence ID" value="ALN82998.1"/>
    <property type="molecule type" value="Genomic_DNA"/>
</dbReference>
<evidence type="ECO:0000313" key="2">
    <source>
        <dbReference type="EMBL" id="ALN82998.1"/>
    </source>
</evidence>
<feature type="region of interest" description="Disordered" evidence="1">
    <location>
        <begin position="1"/>
        <end position="34"/>
    </location>
</feature>
<evidence type="ECO:0000313" key="3">
    <source>
        <dbReference type="Proteomes" id="UP000060787"/>
    </source>
</evidence>
<dbReference type="KEGG" id="laq:GLA29479_464"/>
<name>A0A0S2DSG5_LYSAN</name>
<dbReference type="Proteomes" id="UP000060787">
    <property type="component" value="Chromosome"/>
</dbReference>
<dbReference type="STRING" id="84531.LA76x_4895"/>
<keyword evidence="3" id="KW-1185">Reference proteome</keyword>
<sequence length="70" mass="7477">MGVARELHDPHPGLVVARRHHPDSGLEFPDGSSQDKVEADIHPVAAFAIGSAHGAIFFDAHHRESTCSAN</sequence>
<feature type="compositionally biased region" description="Basic and acidic residues" evidence="1">
    <location>
        <begin position="1"/>
        <end position="11"/>
    </location>
</feature>